<comment type="caution">
    <text evidence="1">The sequence shown here is derived from an EMBL/GenBank/DDBJ whole genome shotgun (WGS) entry which is preliminary data.</text>
</comment>
<reference evidence="1" key="1">
    <citation type="journal article" date="2021" name="PeerJ">
        <title>Extensive microbial diversity within the chicken gut microbiome revealed by metagenomics and culture.</title>
        <authorList>
            <person name="Gilroy R."/>
            <person name="Ravi A."/>
            <person name="Getino M."/>
            <person name="Pursley I."/>
            <person name="Horton D.L."/>
            <person name="Alikhan N.F."/>
            <person name="Baker D."/>
            <person name="Gharbi K."/>
            <person name="Hall N."/>
            <person name="Watson M."/>
            <person name="Adriaenssens E.M."/>
            <person name="Foster-Nyarko E."/>
            <person name="Jarju S."/>
            <person name="Secka A."/>
            <person name="Antonio M."/>
            <person name="Oren A."/>
            <person name="Chaudhuri R.R."/>
            <person name="La Ragione R."/>
            <person name="Hildebrand F."/>
            <person name="Pallen M.J."/>
        </authorList>
    </citation>
    <scope>NUCLEOTIDE SEQUENCE</scope>
    <source>
        <strain evidence="1">ChiHecec2B26-7398</strain>
    </source>
</reference>
<gene>
    <name evidence="1" type="ORF">H9846_07615</name>
</gene>
<accession>A0A9D1Y2A7</accession>
<name>A0A9D1Y2A7_9FIRM</name>
<dbReference type="EMBL" id="DXEI01000116">
    <property type="protein sequence ID" value="HIX95311.1"/>
    <property type="molecule type" value="Genomic_DNA"/>
</dbReference>
<protein>
    <submittedName>
        <fullName evidence="1">DUF1861 family protein</fullName>
    </submittedName>
</protein>
<dbReference type="PANTHER" id="PTHR37036:SF2">
    <property type="entry name" value="DUF1861 FAMILY PROTEIN"/>
    <property type="match status" value="1"/>
</dbReference>
<dbReference type="Gene3D" id="2.115.10.20">
    <property type="entry name" value="Glycosyl hydrolase domain, family 43"/>
    <property type="match status" value="1"/>
</dbReference>
<dbReference type="SUPFAM" id="SSF75005">
    <property type="entry name" value="Arabinanase/levansucrase/invertase"/>
    <property type="match status" value="1"/>
</dbReference>
<reference evidence="1" key="2">
    <citation type="submission" date="2021-04" db="EMBL/GenBank/DDBJ databases">
        <authorList>
            <person name="Gilroy R."/>
        </authorList>
    </citation>
    <scope>NUCLEOTIDE SEQUENCE</scope>
    <source>
        <strain evidence="1">ChiHecec2B26-7398</strain>
    </source>
</reference>
<dbReference type="InterPro" id="IPR015045">
    <property type="entry name" value="MPT-1-like_LmxM"/>
</dbReference>
<proteinExistence type="predicted"/>
<organism evidence="1 2">
    <name type="scientific">Candidatus Gemmiger excrementipullorum</name>
    <dbReference type="NCBI Taxonomy" id="2838610"/>
    <lineage>
        <taxon>Bacteria</taxon>
        <taxon>Bacillati</taxon>
        <taxon>Bacillota</taxon>
        <taxon>Clostridia</taxon>
        <taxon>Eubacteriales</taxon>
        <taxon>Gemmiger</taxon>
    </lineage>
</organism>
<dbReference type="InterPro" id="IPR023296">
    <property type="entry name" value="Glyco_hydro_beta-prop_sf"/>
</dbReference>
<dbReference type="PANTHER" id="PTHR37036">
    <property type="match status" value="1"/>
</dbReference>
<evidence type="ECO:0000313" key="2">
    <source>
        <dbReference type="Proteomes" id="UP000886751"/>
    </source>
</evidence>
<dbReference type="AlphaFoldDB" id="A0A9D1Y2A7"/>
<dbReference type="Proteomes" id="UP000886751">
    <property type="component" value="Unassembled WGS sequence"/>
</dbReference>
<evidence type="ECO:0000313" key="1">
    <source>
        <dbReference type="EMBL" id="HIX95311.1"/>
    </source>
</evidence>
<dbReference type="Pfam" id="PF08950">
    <property type="entry name" value="DUF1861"/>
    <property type="match status" value="1"/>
</dbReference>
<sequence length="311" mass="34015">MPQAETVRSCRQLAEAFPRIHYKDNSSKLQFTGLEPGKDVYNITAPFADGGTLYIAGRVERRDSEHSEVVFFRQDGGAWAADASVPRLALQDPFVCRIGGELVAGGVEVFDDTERPGQLNYRTVFLRGASLHSLQRFACGPDRMKDIRLHELPDGRVLLLTRPQGEVGGRGKIGWTILDSLAQLDVPHIEAATVLQGQFLPEEWGGGNEMHRLAGTRVGVLSHIARFDEAGCRHYHATAFVLDWASGAYTPMQMIAMRCNFADGPSKRPDLQDVIFSGGLVRGGDGTARLYCGVSDAEGHAITIPDPFYGC</sequence>